<dbReference type="EMBL" id="UZAF01017516">
    <property type="protein sequence ID" value="VDO42429.1"/>
    <property type="molecule type" value="Genomic_DNA"/>
</dbReference>
<sequence>MKTIFQNGILGGGERAFPELLWDEYRTTVKMLSVWRSMCSCFVRVAGPAFVVVATAANYASNSVPTLMRTCIASRELGERSGNKAIHVI</sequence>
<dbReference type="Proteomes" id="UP000268014">
    <property type="component" value="Unassembled WGS sequence"/>
</dbReference>
<dbReference type="AlphaFoldDB" id="A0A0N4WJR5"/>
<proteinExistence type="predicted"/>
<evidence type="ECO:0000313" key="3">
    <source>
        <dbReference type="WBParaSite" id="HPLM_0001127401-mRNA-1"/>
    </source>
</evidence>
<organism evidence="3">
    <name type="scientific">Haemonchus placei</name>
    <name type="common">Barber's pole worm</name>
    <dbReference type="NCBI Taxonomy" id="6290"/>
    <lineage>
        <taxon>Eukaryota</taxon>
        <taxon>Metazoa</taxon>
        <taxon>Ecdysozoa</taxon>
        <taxon>Nematoda</taxon>
        <taxon>Chromadorea</taxon>
        <taxon>Rhabditida</taxon>
        <taxon>Rhabditina</taxon>
        <taxon>Rhabditomorpha</taxon>
        <taxon>Strongyloidea</taxon>
        <taxon>Trichostrongylidae</taxon>
        <taxon>Haemonchus</taxon>
    </lineage>
</organism>
<evidence type="ECO:0000313" key="2">
    <source>
        <dbReference type="Proteomes" id="UP000268014"/>
    </source>
</evidence>
<reference evidence="3" key="1">
    <citation type="submission" date="2017-02" db="UniProtKB">
        <authorList>
            <consortium name="WormBaseParasite"/>
        </authorList>
    </citation>
    <scope>IDENTIFICATION</scope>
</reference>
<keyword evidence="2" id="KW-1185">Reference proteome</keyword>
<gene>
    <name evidence="1" type="ORF">HPLM_LOCUS11266</name>
</gene>
<protein>
    <submittedName>
        <fullName evidence="3">ABC transmembrane type-1 domain-containing protein</fullName>
    </submittedName>
</protein>
<reference evidence="1 2" key="2">
    <citation type="submission" date="2018-11" db="EMBL/GenBank/DDBJ databases">
        <authorList>
            <consortium name="Pathogen Informatics"/>
        </authorList>
    </citation>
    <scope>NUCLEOTIDE SEQUENCE [LARGE SCALE GENOMIC DNA]</scope>
    <source>
        <strain evidence="1 2">MHpl1</strain>
    </source>
</reference>
<accession>A0A0N4WJR5</accession>
<name>A0A0N4WJR5_HAEPC</name>
<evidence type="ECO:0000313" key="1">
    <source>
        <dbReference type="EMBL" id="VDO42429.1"/>
    </source>
</evidence>
<dbReference type="WBParaSite" id="HPLM_0001127401-mRNA-1">
    <property type="protein sequence ID" value="HPLM_0001127401-mRNA-1"/>
    <property type="gene ID" value="HPLM_0001127401"/>
</dbReference>